<keyword evidence="3" id="KW-1185">Reference proteome</keyword>
<dbReference type="InterPro" id="IPR040442">
    <property type="entry name" value="Pyrv_kinase-like_dom_sf"/>
</dbReference>
<feature type="region of interest" description="Disordered" evidence="1">
    <location>
        <begin position="342"/>
        <end position="371"/>
    </location>
</feature>
<gene>
    <name evidence="2" type="ORF">HKI87_03g19000</name>
</gene>
<dbReference type="Gene3D" id="3.20.20.60">
    <property type="entry name" value="Phosphoenolpyruvate-binding domains"/>
    <property type="match status" value="1"/>
</dbReference>
<evidence type="ECO:0000313" key="2">
    <source>
        <dbReference type="EMBL" id="WZN60371.1"/>
    </source>
</evidence>
<dbReference type="EMBL" id="CP151503">
    <property type="protein sequence ID" value="WZN60371.1"/>
    <property type="molecule type" value="Genomic_DNA"/>
</dbReference>
<protein>
    <submittedName>
        <fullName evidence="2">Phosphoenolpyruvate phosphomutase</fullName>
    </submittedName>
</protein>
<name>A0AAX4P2V1_9CHLO</name>
<feature type="compositionally biased region" description="Basic and acidic residues" evidence="1">
    <location>
        <begin position="344"/>
        <end position="361"/>
    </location>
</feature>
<dbReference type="PANTHER" id="PTHR42905">
    <property type="entry name" value="PHOSPHOENOLPYRUVATE CARBOXYLASE"/>
    <property type="match status" value="1"/>
</dbReference>
<dbReference type="SUPFAM" id="SSF51621">
    <property type="entry name" value="Phosphoenolpyruvate/pyruvate domain"/>
    <property type="match status" value="1"/>
</dbReference>
<dbReference type="Pfam" id="PF13714">
    <property type="entry name" value="PEP_mutase"/>
    <property type="match status" value="1"/>
</dbReference>
<dbReference type="GO" id="GO:0003824">
    <property type="term" value="F:catalytic activity"/>
    <property type="evidence" value="ECO:0007669"/>
    <property type="project" value="InterPro"/>
</dbReference>
<organism evidence="2 3">
    <name type="scientific">Chloropicon roscoffensis</name>
    <dbReference type="NCBI Taxonomy" id="1461544"/>
    <lineage>
        <taxon>Eukaryota</taxon>
        <taxon>Viridiplantae</taxon>
        <taxon>Chlorophyta</taxon>
        <taxon>Chloropicophyceae</taxon>
        <taxon>Chloropicales</taxon>
        <taxon>Chloropicaceae</taxon>
        <taxon>Chloropicon</taxon>
    </lineage>
</organism>
<proteinExistence type="predicted"/>
<evidence type="ECO:0000256" key="1">
    <source>
        <dbReference type="SAM" id="MobiDB-lite"/>
    </source>
</evidence>
<dbReference type="Proteomes" id="UP001472866">
    <property type="component" value="Chromosome 03"/>
</dbReference>
<dbReference type="CDD" id="cd00377">
    <property type="entry name" value="ICL_PEPM"/>
    <property type="match status" value="1"/>
</dbReference>
<dbReference type="AlphaFoldDB" id="A0AAX4P2V1"/>
<reference evidence="2 3" key="1">
    <citation type="submission" date="2024-03" db="EMBL/GenBank/DDBJ databases">
        <title>Complete genome sequence of the green alga Chloropicon roscoffensis RCC1871.</title>
        <authorList>
            <person name="Lemieux C."/>
            <person name="Pombert J.-F."/>
            <person name="Otis C."/>
            <person name="Turmel M."/>
        </authorList>
    </citation>
    <scope>NUCLEOTIDE SEQUENCE [LARGE SCALE GENOMIC DNA]</scope>
    <source>
        <strain evidence="2 3">RCC1871</strain>
    </source>
</reference>
<dbReference type="InterPro" id="IPR015813">
    <property type="entry name" value="Pyrv/PenolPyrv_kinase-like_dom"/>
</dbReference>
<dbReference type="InterPro" id="IPR039556">
    <property type="entry name" value="ICL/PEPM"/>
</dbReference>
<evidence type="ECO:0000313" key="3">
    <source>
        <dbReference type="Proteomes" id="UP001472866"/>
    </source>
</evidence>
<dbReference type="PANTHER" id="PTHR42905:SF2">
    <property type="entry name" value="PHOSPHOENOLPYRUVATE CARBOXYLASE FAMILY PROTEIN"/>
    <property type="match status" value="1"/>
</dbReference>
<sequence length="472" mass="50976">MEATNTRRWSRQTTGVQSRRRRWFLRIRKRVPRVSATRASAERSPAEKLREVLAEKEGGAIPCPCCHDGLSAKLIERAGFRAAFVSGFTTSASRLGMPDAQLMTYSEMLDSARSMREAAPSLPLIVDADNGGGDAMNVRRAVRGYASAGLAGILLEDQRVPKSCGHELRTKEVVSRAEALAKIKMAVDTRDSMPASQRIAVVARTDAKRAVALEEAIWRVEAFADLGADAVFVDALESEWEMRAVAEAARRAGGVPVMANLLEGGVSPTDFTLEELDGLGFKLVAYPLSLLGASINAMEGALASLKAGEVPAGLPSFAHVKEVVGFPEHLDALEDINAQGARLQEQREAQAERERRRKEEAATEAEAEAPSSGGAIVLAEVVSSGDEEDFGGGGRAGPLRLRVTNAVTGEKQIELELPANVGRDIKDLLEFLRTFGLDVGDQAPLDGDRGDREYLINTESEGRKIEVWIDDE</sequence>
<accession>A0AAX4P2V1</accession>